<evidence type="ECO:0000313" key="3">
    <source>
        <dbReference type="Proteomes" id="UP000319769"/>
    </source>
</evidence>
<gene>
    <name evidence="2" type="ORF">FPZ12_006865</name>
</gene>
<proteinExistence type="predicted"/>
<dbReference type="RefSeq" id="WP_144746644.1">
    <property type="nucleotide sequence ID" value="NZ_VMNW02000006.1"/>
</dbReference>
<comment type="caution">
    <text evidence="2">The sequence shown here is derived from an EMBL/GenBank/DDBJ whole genome shotgun (WGS) entry which is preliminary data.</text>
</comment>
<accession>A0A5N0VF75</accession>
<dbReference type="EMBL" id="VMNW02000006">
    <property type="protein sequence ID" value="KAA9164966.1"/>
    <property type="molecule type" value="Genomic_DNA"/>
</dbReference>
<organism evidence="2 3">
    <name type="scientific">Amycolatopsis acidicola</name>
    <dbReference type="NCBI Taxonomy" id="2596893"/>
    <lineage>
        <taxon>Bacteria</taxon>
        <taxon>Bacillati</taxon>
        <taxon>Actinomycetota</taxon>
        <taxon>Actinomycetes</taxon>
        <taxon>Pseudonocardiales</taxon>
        <taxon>Pseudonocardiaceae</taxon>
        <taxon>Amycolatopsis</taxon>
    </lineage>
</organism>
<evidence type="ECO:0000256" key="1">
    <source>
        <dbReference type="SAM" id="MobiDB-lite"/>
    </source>
</evidence>
<reference evidence="2" key="1">
    <citation type="submission" date="2019-09" db="EMBL/GenBank/DDBJ databases">
        <authorList>
            <person name="Teo W.F.A."/>
            <person name="Duangmal K."/>
        </authorList>
    </citation>
    <scope>NUCLEOTIDE SEQUENCE [LARGE SCALE GENOMIC DNA]</scope>
    <source>
        <strain evidence="2">K81G1</strain>
    </source>
</reference>
<keyword evidence="3" id="KW-1185">Reference proteome</keyword>
<protein>
    <submittedName>
        <fullName evidence="2">Uncharacterized protein</fullName>
    </submittedName>
</protein>
<name>A0A5N0VF75_9PSEU</name>
<sequence length="198" mass="22564">MIETVLVSALTSGAVALGIEWLAKPRLEARKDRLLDLHRKRRSFGNQMTTIMLNAAKWDDLDLGVDMPESARKRLREERREADGRIEDAIRKMNAETVDVVFSYAGKRIKETIIGYIFLMQMLMISDRTQAEKRKILLEVTGAAHTWLFSRVWHYKARTKAFLTLMTLLRKYQNGVSDSDSTSSDERRSPGGTSGEIG</sequence>
<dbReference type="Proteomes" id="UP000319769">
    <property type="component" value="Unassembled WGS sequence"/>
</dbReference>
<evidence type="ECO:0000313" key="2">
    <source>
        <dbReference type="EMBL" id="KAA9164966.1"/>
    </source>
</evidence>
<dbReference type="AlphaFoldDB" id="A0A5N0VF75"/>
<feature type="region of interest" description="Disordered" evidence="1">
    <location>
        <begin position="175"/>
        <end position="198"/>
    </location>
</feature>